<protein>
    <submittedName>
        <fullName evidence="1">Uncharacterized protein</fullName>
    </submittedName>
</protein>
<accession>A0A8S5PTD5</accession>
<name>A0A8S5PTD5_9CAUD</name>
<reference evidence="1" key="1">
    <citation type="journal article" date="2021" name="Proc. Natl. Acad. Sci. U.S.A.">
        <title>A Catalog of Tens of Thousands of Viruses from Human Metagenomes Reveals Hidden Associations with Chronic Diseases.</title>
        <authorList>
            <person name="Tisza M.J."/>
            <person name="Buck C.B."/>
        </authorList>
    </citation>
    <scope>NUCLEOTIDE SEQUENCE</scope>
    <source>
        <strain evidence="1">Ct3es5</strain>
    </source>
</reference>
<dbReference type="EMBL" id="BK015507">
    <property type="protein sequence ID" value="DAE10342.1"/>
    <property type="molecule type" value="Genomic_DNA"/>
</dbReference>
<evidence type="ECO:0000313" key="1">
    <source>
        <dbReference type="EMBL" id="DAE10342.1"/>
    </source>
</evidence>
<sequence>MRRVSILNFKNFINGHGIEAGIIVINRIFQLPINGFRNIQDKLGKLLVTGEADGNPGIQLVKEAKGRSDHVLVILGAVQNPVHENPLVLVLAGQNLEGHGQHGAVVGLGSLDLQGFHPHFILASGNSGKIPAAVLLGFLHIGLKALQINRTINLIKINSHSFFTSKMYFLETLQKIEQAGKGFSGFFCFLHFGPFLVSRGEPFNRLEQFISKDGVKQVIGGRFCHQFTEIIMFLCIHDHRFLCGQLMKGDHGFRVNTGRGGDQVGGNGDLAEKAPLLHFLFELLQGIAHGLYLLNLIGNDLSYFPHGMGDFLTINPLPLKNLGNCGGFRLNILKGSAVAL</sequence>
<proteinExistence type="predicted"/>
<organism evidence="1">
    <name type="scientific">Siphoviridae sp. ct3es5</name>
    <dbReference type="NCBI Taxonomy" id="2825322"/>
    <lineage>
        <taxon>Viruses</taxon>
        <taxon>Duplodnaviria</taxon>
        <taxon>Heunggongvirae</taxon>
        <taxon>Uroviricota</taxon>
        <taxon>Caudoviricetes</taxon>
    </lineage>
</organism>